<dbReference type="PANTHER" id="PTHR13812">
    <property type="entry name" value="KETIMINE REDUCTASE MU-CRYSTALLIN"/>
    <property type="match status" value="1"/>
</dbReference>
<name>A0A9X0U475_9BACT</name>
<dbReference type="GO" id="GO:0047127">
    <property type="term" value="F:thiomorpholine-carboxylate dehydrogenase activity"/>
    <property type="evidence" value="ECO:0007669"/>
    <property type="project" value="UniProtKB-EC"/>
</dbReference>
<gene>
    <name evidence="1" type="ORF">HDF14_001182</name>
</gene>
<sequence length="308" mass="33365">MTVDRLPFFDEGQVRAVLSYDDLIPVIRQALMDFSAGRAVQPLRTVMSLAAHTGWFAVMPAVYRGVMGAKMVTFYPGNADKGMHTHQAVIQLFRADTGEPVAIMDGRLITEMRTAAVSAVAVDLLAPVDAKVLGILGSGVQARSHVQALSRVRKFEEIRVWSRMDGNARRFAEEVGAQVTTAEEAVSGADVVLTLTSSPEPVLFGRWLKKDAMVCAIGAVTPNRRELDDEAMRGAVVVESREAALREPGDILLAKAEVSAEIGELLQGKQLDRRDRPVVFKSVGIAIEDIASAKLVYDRISGGDSGKY</sequence>
<dbReference type="PANTHER" id="PTHR13812:SF19">
    <property type="entry name" value="KETIMINE REDUCTASE MU-CRYSTALLIN"/>
    <property type="match status" value="1"/>
</dbReference>
<keyword evidence="2" id="KW-1185">Reference proteome</keyword>
<dbReference type="EC" id="1.5.1.25" evidence="1"/>
<evidence type="ECO:0000313" key="1">
    <source>
        <dbReference type="EMBL" id="MBB5327577.1"/>
    </source>
</evidence>
<dbReference type="Proteomes" id="UP000535182">
    <property type="component" value="Unassembled WGS sequence"/>
</dbReference>
<dbReference type="GO" id="GO:0042562">
    <property type="term" value="F:hormone binding"/>
    <property type="evidence" value="ECO:0007669"/>
    <property type="project" value="TreeGrafter"/>
</dbReference>
<protein>
    <submittedName>
        <fullName evidence="1">Thiomorpholine-carboxylate dehydrogenase</fullName>
        <ecNumber evidence="1">1.5.1.25</ecNumber>
    </submittedName>
</protein>
<reference evidence="1 2" key="1">
    <citation type="submission" date="2020-08" db="EMBL/GenBank/DDBJ databases">
        <title>Genomic Encyclopedia of Type Strains, Phase IV (KMG-V): Genome sequencing to study the core and pangenomes of soil and plant-associated prokaryotes.</title>
        <authorList>
            <person name="Whitman W."/>
        </authorList>
    </citation>
    <scope>NUCLEOTIDE SEQUENCE [LARGE SCALE GENOMIC DNA]</scope>
    <source>
        <strain evidence="1 2">X5P2</strain>
    </source>
</reference>
<dbReference type="EMBL" id="JACHEB010000002">
    <property type="protein sequence ID" value="MBB5327577.1"/>
    <property type="molecule type" value="Genomic_DNA"/>
</dbReference>
<dbReference type="Gene3D" id="3.30.1780.10">
    <property type="entry name" value="ornithine cyclodeaminase, domain 1"/>
    <property type="match status" value="1"/>
</dbReference>
<dbReference type="Pfam" id="PF02423">
    <property type="entry name" value="OCD_Mu_crystall"/>
    <property type="match status" value="1"/>
</dbReference>
<dbReference type="GO" id="GO:0005737">
    <property type="term" value="C:cytoplasm"/>
    <property type="evidence" value="ECO:0007669"/>
    <property type="project" value="TreeGrafter"/>
</dbReference>
<evidence type="ECO:0000313" key="2">
    <source>
        <dbReference type="Proteomes" id="UP000535182"/>
    </source>
</evidence>
<comment type="caution">
    <text evidence="1">The sequence shown here is derived from an EMBL/GenBank/DDBJ whole genome shotgun (WGS) entry which is preliminary data.</text>
</comment>
<dbReference type="InterPro" id="IPR003462">
    <property type="entry name" value="ODC_Mu_crystall"/>
</dbReference>
<dbReference type="Gene3D" id="3.40.50.720">
    <property type="entry name" value="NAD(P)-binding Rossmann-like Domain"/>
    <property type="match status" value="1"/>
</dbReference>
<dbReference type="PIRSF" id="PIRSF001439">
    <property type="entry name" value="CryM"/>
    <property type="match status" value="1"/>
</dbReference>
<dbReference type="RefSeq" id="WP_183974362.1">
    <property type="nucleotide sequence ID" value="NZ_JACHEB010000002.1"/>
</dbReference>
<organism evidence="1 2">
    <name type="scientific">Tunturiibacter gelidiferens</name>
    <dbReference type="NCBI Taxonomy" id="3069689"/>
    <lineage>
        <taxon>Bacteria</taxon>
        <taxon>Pseudomonadati</taxon>
        <taxon>Acidobacteriota</taxon>
        <taxon>Terriglobia</taxon>
        <taxon>Terriglobales</taxon>
        <taxon>Acidobacteriaceae</taxon>
        <taxon>Tunturiibacter</taxon>
    </lineage>
</organism>
<dbReference type="SUPFAM" id="SSF51735">
    <property type="entry name" value="NAD(P)-binding Rossmann-fold domains"/>
    <property type="match status" value="1"/>
</dbReference>
<proteinExistence type="predicted"/>
<dbReference type="AlphaFoldDB" id="A0A9X0U475"/>
<keyword evidence="1" id="KW-0560">Oxidoreductase</keyword>
<dbReference type="InterPro" id="IPR023401">
    <property type="entry name" value="ODC_N"/>
</dbReference>
<accession>A0A9X0U475</accession>
<dbReference type="InterPro" id="IPR036291">
    <property type="entry name" value="NAD(P)-bd_dom_sf"/>
</dbReference>